<sequence>MFWQLNKYHFKPIEVFGIAIPFRIFILVFAVIAILSLLIFILTYFIQKKKNTNQTKQQDIQEIIDQEINLIIKKEKEKQQN</sequence>
<reference evidence="2 3" key="1">
    <citation type="submission" date="2015-01" db="EMBL/GenBank/DDBJ databases">
        <title>Draft Genome Sequence of Mycoplasma capricolum subsp. capricolum str. GM508D.</title>
        <authorList>
            <person name="Calcutt M.J."/>
            <person name="Foecking M.F."/>
        </authorList>
    </citation>
    <scope>NUCLEOTIDE SEQUENCE [LARGE SCALE GENOMIC DNA]</scope>
    <source>
        <strain evidence="2 3">GM508D</strain>
    </source>
</reference>
<name>A0A0C2VGY9_MYCCA</name>
<dbReference type="RefSeq" id="WP_011387400.1">
    <property type="nucleotide sequence ID" value="NZ_CP143994.1"/>
</dbReference>
<dbReference type="EMBL" id="JXQB01000001">
    <property type="protein sequence ID" value="KIM14118.1"/>
    <property type="molecule type" value="Genomic_DNA"/>
</dbReference>
<accession>A0A0C2VGY9</accession>
<keyword evidence="1" id="KW-0812">Transmembrane</keyword>
<evidence type="ECO:0000256" key="1">
    <source>
        <dbReference type="SAM" id="Phobius"/>
    </source>
</evidence>
<evidence type="ECO:0000313" key="3">
    <source>
        <dbReference type="Proteomes" id="UP000031975"/>
    </source>
</evidence>
<organism evidence="2 3">
    <name type="scientific">Mycoplasma capricolum subsp. capricolum</name>
    <dbReference type="NCBI Taxonomy" id="40479"/>
    <lineage>
        <taxon>Bacteria</taxon>
        <taxon>Bacillati</taxon>
        <taxon>Mycoplasmatota</taxon>
        <taxon>Mollicutes</taxon>
        <taxon>Mycoplasmataceae</taxon>
        <taxon>Mycoplasma</taxon>
    </lineage>
</organism>
<protein>
    <submittedName>
        <fullName evidence="2">Uncharacterized protein</fullName>
    </submittedName>
</protein>
<comment type="caution">
    <text evidence="2">The sequence shown here is derived from an EMBL/GenBank/DDBJ whole genome shotgun (WGS) entry which is preliminary data.</text>
</comment>
<dbReference type="NCBIfam" id="TIGR04561">
    <property type="entry name" value="membra_charge"/>
    <property type="match status" value="1"/>
</dbReference>
<evidence type="ECO:0000313" key="2">
    <source>
        <dbReference type="EMBL" id="KIM14118.1"/>
    </source>
</evidence>
<gene>
    <name evidence="2" type="ORF">MCGM508_03555</name>
</gene>
<keyword evidence="1" id="KW-1133">Transmembrane helix</keyword>
<proteinExistence type="predicted"/>
<dbReference type="AlphaFoldDB" id="A0A0C2VGY9"/>
<dbReference type="OMA" id="FWQLNKY"/>
<feature type="transmembrane region" description="Helical" evidence="1">
    <location>
        <begin position="20"/>
        <end position="46"/>
    </location>
</feature>
<dbReference type="Proteomes" id="UP000031975">
    <property type="component" value="Unassembled WGS sequence"/>
</dbReference>
<keyword evidence="1" id="KW-0472">Membrane</keyword>
<dbReference type="InterPro" id="IPR030825">
    <property type="entry name" value="Integral_membrane"/>
</dbReference>
<dbReference type="GeneID" id="23778513"/>